<dbReference type="Proteomes" id="UP000291130">
    <property type="component" value="Chromosome"/>
</dbReference>
<dbReference type="AlphaFoldDB" id="A0A411MMJ4"/>
<dbReference type="SUPFAM" id="SSF56925">
    <property type="entry name" value="OMPA-like"/>
    <property type="match status" value="1"/>
</dbReference>
<keyword evidence="1" id="KW-0732">Signal</keyword>
<evidence type="ECO:0000313" key="2">
    <source>
        <dbReference type="EMBL" id="QBF28056.1"/>
    </source>
</evidence>
<dbReference type="OrthoDB" id="6896482at2"/>
<dbReference type="KEGG" id="ptk:EXN22_21070"/>
<proteinExistence type="predicted"/>
<protein>
    <submittedName>
        <fullName evidence="2">Uncharacterized protein</fullName>
    </submittedName>
</protein>
<gene>
    <name evidence="2" type="ORF">EXN22_21070</name>
</gene>
<dbReference type="InterPro" id="IPR011250">
    <property type="entry name" value="OMP/PagP_B-barrel"/>
</dbReference>
<feature type="chain" id="PRO_5019561018" evidence="1">
    <location>
        <begin position="23"/>
        <end position="199"/>
    </location>
</feature>
<dbReference type="Gene3D" id="2.40.160.20">
    <property type="match status" value="1"/>
</dbReference>
<accession>A0A411MMJ4</accession>
<feature type="signal peptide" evidence="1">
    <location>
        <begin position="1"/>
        <end position="22"/>
    </location>
</feature>
<evidence type="ECO:0000313" key="3">
    <source>
        <dbReference type="Proteomes" id="UP000291130"/>
    </source>
</evidence>
<keyword evidence="3" id="KW-1185">Reference proteome</keyword>
<dbReference type="EMBL" id="CP035952">
    <property type="protein sequence ID" value="QBF28056.1"/>
    <property type="molecule type" value="Genomic_DNA"/>
</dbReference>
<evidence type="ECO:0000256" key="1">
    <source>
        <dbReference type="SAM" id="SignalP"/>
    </source>
</evidence>
<dbReference type="RefSeq" id="WP_130265880.1">
    <property type="nucleotide sequence ID" value="NZ_CP035952.1"/>
</dbReference>
<name>A0A411MMJ4_9PSED</name>
<reference evidence="2 3" key="1">
    <citation type="submission" date="2019-02" db="EMBL/GenBank/DDBJ databases">
        <title>Complete genome sequence of Pseudomonas sp. SNU WT1 isolated from rainbow trout.</title>
        <authorList>
            <person name="Oh W.T."/>
            <person name="Park S.C."/>
        </authorList>
    </citation>
    <scope>NUCLEOTIDE SEQUENCE [LARGE SCALE GENOMIC DNA]</scope>
    <source>
        <strain evidence="2 3">SNU WT1</strain>
    </source>
</reference>
<organism evidence="2 3">
    <name type="scientific">Pseudomonas tructae</name>
    <dbReference type="NCBI Taxonomy" id="2518644"/>
    <lineage>
        <taxon>Bacteria</taxon>
        <taxon>Pseudomonadati</taxon>
        <taxon>Pseudomonadota</taxon>
        <taxon>Gammaproteobacteria</taxon>
        <taxon>Pseudomonadales</taxon>
        <taxon>Pseudomonadaceae</taxon>
        <taxon>Pseudomonas</taxon>
    </lineage>
</organism>
<sequence>MNGFNKLLIAMSVCGVSSLAQASDSTFVGLAYGKTGINIEKSSQLKSNLHNAQASSVNDGGGTWGLRIGQQNEVARYYATYEQTSGRRDGLKLSQQNLLGSYDAFLPVTPSTQLFGGVTMGVTKFTQRSPGYSRDSDTGYAIGAQVGVLQHVSTNMSMELGYRYLRSNASPEVVEYGTKLGSIQLNGSAQGYLAVNYAF</sequence>